<evidence type="ECO:0000256" key="5">
    <source>
        <dbReference type="SAM" id="MobiDB-lite"/>
    </source>
</evidence>
<dbReference type="PANTHER" id="PTHR37164">
    <property type="entry name" value="BACTERIOHEMERYTHRIN"/>
    <property type="match status" value="1"/>
</dbReference>
<accession>A0A9X0W7Q4</accession>
<keyword evidence="4" id="KW-0408">Iron</keyword>
<keyword evidence="2" id="KW-0561">Oxygen transport</keyword>
<keyword evidence="3" id="KW-0479">Metal-binding</keyword>
<protein>
    <recommendedName>
        <fullName evidence="6">Hemerythrin-like domain-containing protein</fullName>
    </recommendedName>
</protein>
<evidence type="ECO:0000256" key="4">
    <source>
        <dbReference type="ARBA" id="ARBA00023004"/>
    </source>
</evidence>
<evidence type="ECO:0000256" key="1">
    <source>
        <dbReference type="ARBA" id="ARBA00010587"/>
    </source>
</evidence>
<comment type="caution">
    <text evidence="7">The sequence shown here is derived from an EMBL/GenBank/DDBJ whole genome shotgun (WGS) entry which is preliminary data.</text>
</comment>
<dbReference type="PANTHER" id="PTHR37164:SF1">
    <property type="entry name" value="BACTERIOHEMERYTHRIN"/>
    <property type="match status" value="1"/>
</dbReference>
<dbReference type="InterPro" id="IPR050669">
    <property type="entry name" value="Hemerythrin"/>
</dbReference>
<comment type="similarity">
    <text evidence="1">Belongs to the hemerythrin family.</text>
</comment>
<reference evidence="7 8" key="1">
    <citation type="journal article" date="2020" name="Microorganisms">
        <title>Osmotic Adaptation and Compatible Solute Biosynthesis of Phototrophic Bacteria as Revealed from Genome Analyses.</title>
        <authorList>
            <person name="Imhoff J.F."/>
            <person name="Rahn T."/>
            <person name="Kunzel S."/>
            <person name="Keller A."/>
            <person name="Neulinger S.C."/>
        </authorList>
    </citation>
    <scope>NUCLEOTIDE SEQUENCE [LARGE SCALE GENOMIC DNA]</scope>
    <source>
        <strain evidence="7 8">DSM 25653</strain>
    </source>
</reference>
<feature type="region of interest" description="Disordered" evidence="5">
    <location>
        <begin position="191"/>
        <end position="213"/>
    </location>
</feature>
<dbReference type="AlphaFoldDB" id="A0A9X0W7Q4"/>
<evidence type="ECO:0000313" key="7">
    <source>
        <dbReference type="EMBL" id="MBK1617778.1"/>
    </source>
</evidence>
<dbReference type="CDD" id="cd12107">
    <property type="entry name" value="Hemerythrin"/>
    <property type="match status" value="1"/>
</dbReference>
<dbReference type="Proteomes" id="UP001138768">
    <property type="component" value="Unassembled WGS sequence"/>
</dbReference>
<evidence type="ECO:0000259" key="6">
    <source>
        <dbReference type="Pfam" id="PF01814"/>
    </source>
</evidence>
<dbReference type="PROSITE" id="PS00550">
    <property type="entry name" value="HEMERYTHRINS"/>
    <property type="match status" value="1"/>
</dbReference>
<keyword evidence="2" id="KW-0813">Transport</keyword>
<evidence type="ECO:0000256" key="3">
    <source>
        <dbReference type="ARBA" id="ARBA00022723"/>
    </source>
</evidence>
<organism evidence="7 8">
    <name type="scientific">Lamprobacter modestohalophilus</name>
    <dbReference type="NCBI Taxonomy" id="1064514"/>
    <lineage>
        <taxon>Bacteria</taxon>
        <taxon>Pseudomonadati</taxon>
        <taxon>Pseudomonadota</taxon>
        <taxon>Gammaproteobacteria</taxon>
        <taxon>Chromatiales</taxon>
        <taxon>Chromatiaceae</taxon>
        <taxon>Lamprobacter</taxon>
    </lineage>
</organism>
<keyword evidence="8" id="KW-1185">Reference proteome</keyword>
<evidence type="ECO:0000256" key="2">
    <source>
        <dbReference type="ARBA" id="ARBA00022621"/>
    </source>
</evidence>
<dbReference type="NCBIfam" id="TIGR02481">
    <property type="entry name" value="hemeryth_dom"/>
    <property type="match status" value="1"/>
</dbReference>
<sequence>MPITTRQTFRGRQEHEGQGMFLSTTKEDTMMYEDVSRRANALQGLAFHSLKPLLRWHNDFAVDEPTIDAQHEAIFEMALEACELAQEKASDETLFKVFERFGRTLASHFRFEENMLEEIDYPERDEHRAQHQAMLAEFDFVCQRVKGNESQWAFQHQSLIMLNFMLGVTVGHILGCDVDYAQFMQRERTASRRKHPAFARSESRVARAQAPAT</sequence>
<dbReference type="GO" id="GO:0046872">
    <property type="term" value="F:metal ion binding"/>
    <property type="evidence" value="ECO:0007669"/>
    <property type="project" value="UniProtKB-KW"/>
</dbReference>
<dbReference type="InterPro" id="IPR012312">
    <property type="entry name" value="Hemerythrin-like"/>
</dbReference>
<evidence type="ECO:0000313" key="8">
    <source>
        <dbReference type="Proteomes" id="UP001138768"/>
    </source>
</evidence>
<dbReference type="Pfam" id="PF01814">
    <property type="entry name" value="Hemerythrin"/>
    <property type="match status" value="1"/>
</dbReference>
<feature type="domain" description="Hemerythrin-like" evidence="6">
    <location>
        <begin position="66"/>
        <end position="138"/>
    </location>
</feature>
<proteinExistence type="inferred from homology"/>
<gene>
    <name evidence="7" type="ORF">CKO42_04775</name>
</gene>
<dbReference type="Gene3D" id="1.20.120.50">
    <property type="entry name" value="Hemerythrin-like"/>
    <property type="match status" value="1"/>
</dbReference>
<dbReference type="InterPro" id="IPR016131">
    <property type="entry name" value="Haemerythrin_Fe_BS"/>
</dbReference>
<dbReference type="InterPro" id="IPR012827">
    <property type="entry name" value="Hemerythrin_metal-bd"/>
</dbReference>
<dbReference type="SUPFAM" id="SSF47188">
    <property type="entry name" value="Hemerythrin-like"/>
    <property type="match status" value="1"/>
</dbReference>
<dbReference type="InterPro" id="IPR035938">
    <property type="entry name" value="Hemerythrin-like_sf"/>
</dbReference>
<dbReference type="GO" id="GO:0005344">
    <property type="term" value="F:oxygen carrier activity"/>
    <property type="evidence" value="ECO:0007669"/>
    <property type="project" value="UniProtKB-KW"/>
</dbReference>
<name>A0A9X0W7Q4_9GAMM</name>
<dbReference type="EMBL" id="NRRY01000005">
    <property type="protein sequence ID" value="MBK1617778.1"/>
    <property type="molecule type" value="Genomic_DNA"/>
</dbReference>
<dbReference type="RefSeq" id="WP_207148655.1">
    <property type="nucleotide sequence ID" value="NZ_NRRY01000005.1"/>
</dbReference>